<evidence type="ECO:0000313" key="14">
    <source>
        <dbReference type="Proteomes" id="UP000318693"/>
    </source>
</evidence>
<keyword evidence="9 12" id="KW-0472">Membrane</keyword>
<evidence type="ECO:0000256" key="4">
    <source>
        <dbReference type="ARBA" id="ARBA00022475"/>
    </source>
</evidence>
<keyword evidence="4" id="KW-1003">Cell membrane</keyword>
<comment type="catalytic activity">
    <reaction evidence="10">
        <text>Mg(2+)(in) = Mg(2+)(out)</text>
        <dbReference type="Rhea" id="RHEA:29827"/>
        <dbReference type="ChEBI" id="CHEBI:18420"/>
    </reaction>
</comment>
<evidence type="ECO:0000256" key="8">
    <source>
        <dbReference type="ARBA" id="ARBA00023065"/>
    </source>
</evidence>
<keyword evidence="14" id="KW-1185">Reference proteome</keyword>
<dbReference type="SUPFAM" id="SSF144083">
    <property type="entry name" value="Magnesium transport protein CorA, transmembrane region"/>
    <property type="match status" value="1"/>
</dbReference>
<evidence type="ECO:0000256" key="12">
    <source>
        <dbReference type="SAM" id="Phobius"/>
    </source>
</evidence>
<accession>A0A552WN14</accession>
<gene>
    <name evidence="13" type="ORF">FJ693_14935</name>
</gene>
<dbReference type="GO" id="GO:0050897">
    <property type="term" value="F:cobalt ion binding"/>
    <property type="evidence" value="ECO:0007669"/>
    <property type="project" value="TreeGrafter"/>
</dbReference>
<evidence type="ECO:0000256" key="2">
    <source>
        <dbReference type="ARBA" id="ARBA00009765"/>
    </source>
</evidence>
<dbReference type="SUPFAM" id="SSF143865">
    <property type="entry name" value="CorA soluble domain-like"/>
    <property type="match status" value="1"/>
</dbReference>
<dbReference type="CDD" id="cd12830">
    <property type="entry name" value="MtCorA-like"/>
    <property type="match status" value="1"/>
</dbReference>
<reference evidence="13 14" key="1">
    <citation type="submission" date="2019-07" db="EMBL/GenBank/DDBJ databases">
        <title>Georgenia wutianyii sp. nov. and Georgenia *** sp. nov. isolated from plateau pika (Ochotona curzoniae) in the Qinghai-Tibet plateau of China.</title>
        <authorList>
            <person name="Tian Z."/>
        </authorList>
    </citation>
    <scope>NUCLEOTIDE SEQUENCE [LARGE SCALE GENOMIC DNA]</scope>
    <source>
        <strain evidence="13 14">Z446</strain>
    </source>
</reference>
<dbReference type="PANTHER" id="PTHR46494:SF1">
    <property type="entry name" value="CORA FAMILY METAL ION TRANSPORTER (EUROFUNG)"/>
    <property type="match status" value="1"/>
</dbReference>
<keyword evidence="3" id="KW-0813">Transport</keyword>
<evidence type="ECO:0000256" key="9">
    <source>
        <dbReference type="ARBA" id="ARBA00023136"/>
    </source>
</evidence>
<comment type="similarity">
    <text evidence="2">Belongs to the CorA metal ion transporter (MIT) (TC 1.A.35) family.</text>
</comment>
<evidence type="ECO:0000256" key="5">
    <source>
        <dbReference type="ARBA" id="ARBA00022692"/>
    </source>
</evidence>
<dbReference type="FunFam" id="1.20.58.340:FF:000004">
    <property type="entry name" value="Magnesium transport protein CorA"/>
    <property type="match status" value="1"/>
</dbReference>
<name>A0A552WN14_9MICO</name>
<dbReference type="Gene3D" id="3.30.460.20">
    <property type="entry name" value="CorA soluble domain-like"/>
    <property type="match status" value="1"/>
</dbReference>
<evidence type="ECO:0000313" key="13">
    <source>
        <dbReference type="EMBL" id="TRW44117.1"/>
    </source>
</evidence>
<dbReference type="InterPro" id="IPR045863">
    <property type="entry name" value="CorA_TM1_TM2"/>
</dbReference>
<evidence type="ECO:0000256" key="7">
    <source>
        <dbReference type="ARBA" id="ARBA00022989"/>
    </source>
</evidence>
<feature type="transmembrane region" description="Helical" evidence="12">
    <location>
        <begin position="265"/>
        <end position="284"/>
    </location>
</feature>
<dbReference type="EMBL" id="VJXR01000054">
    <property type="protein sequence ID" value="TRW44117.1"/>
    <property type="molecule type" value="Genomic_DNA"/>
</dbReference>
<evidence type="ECO:0000256" key="11">
    <source>
        <dbReference type="ARBA" id="ARBA00045497"/>
    </source>
</evidence>
<dbReference type="GO" id="GO:0005886">
    <property type="term" value="C:plasma membrane"/>
    <property type="evidence" value="ECO:0007669"/>
    <property type="project" value="UniProtKB-SubCell"/>
</dbReference>
<protein>
    <submittedName>
        <fullName evidence="13">Magnesium and cobalt transport protein CorA</fullName>
    </submittedName>
</protein>
<evidence type="ECO:0000256" key="6">
    <source>
        <dbReference type="ARBA" id="ARBA00022842"/>
    </source>
</evidence>
<dbReference type="Proteomes" id="UP000318693">
    <property type="component" value="Unassembled WGS sequence"/>
</dbReference>
<dbReference type="GO" id="GO:0015087">
    <property type="term" value="F:cobalt ion transmembrane transporter activity"/>
    <property type="evidence" value="ECO:0007669"/>
    <property type="project" value="TreeGrafter"/>
</dbReference>
<feature type="transmembrane region" description="Helical" evidence="12">
    <location>
        <begin position="296"/>
        <end position="316"/>
    </location>
</feature>
<comment type="subcellular location">
    <subcellularLocation>
        <location evidence="1">Cell membrane</location>
        <topology evidence="1">Multi-pass membrane protein</topology>
    </subcellularLocation>
</comment>
<evidence type="ECO:0000256" key="1">
    <source>
        <dbReference type="ARBA" id="ARBA00004651"/>
    </source>
</evidence>
<comment type="caution">
    <text evidence="13">The sequence shown here is derived from an EMBL/GenBank/DDBJ whole genome shotgun (WGS) entry which is preliminary data.</text>
</comment>
<keyword evidence="6" id="KW-0460">Magnesium</keyword>
<comment type="function">
    <text evidence="11">Mediates influx of magnesium ions. Alternates between open and closed states. Activated by low cytoplasmic Mg(2+) levels. Inactive when cytoplasmic Mg(2+) levels are high.</text>
</comment>
<sequence>MLVDSARYHAGARDAEATSIADAARLSRHGQGFVWVAVSQPAREELDELSGCFDLPALAVKDALDGHQRPKLEQYGGCVLLVTKTALYDETTGQLDIDELDIFVGARYAIAVSRSAPDAFDGIRRRFDEHPAVTALGPTAALWAVLETMVNDAERVTDLLLDRAQRIEQSVFQGDRDQSEAIYLHHRRVDQLGRAAHPVLAVFDTLQRGEPVMSPDGVRALLRDASDHARRLSEELVLLSGRLDGLLSANLSRVTVRQNVIMQKVSAWAAIAAAPTIITGIYGMNFRHIPELTWPFGYAFALVVMVAAVWALHWNFRRVGWL</sequence>
<evidence type="ECO:0000256" key="3">
    <source>
        <dbReference type="ARBA" id="ARBA00022448"/>
    </source>
</evidence>
<keyword evidence="7 12" id="KW-1133">Transmembrane helix</keyword>
<dbReference type="PANTHER" id="PTHR46494">
    <property type="entry name" value="CORA FAMILY METAL ION TRANSPORTER (EUROFUNG)"/>
    <property type="match status" value="1"/>
</dbReference>
<dbReference type="InterPro" id="IPR002523">
    <property type="entry name" value="MgTranspt_CorA/ZnTranspt_ZntB"/>
</dbReference>
<proteinExistence type="inferred from homology"/>
<dbReference type="Pfam" id="PF01544">
    <property type="entry name" value="CorA"/>
    <property type="match status" value="1"/>
</dbReference>
<organism evidence="13 14">
    <name type="scientific">Georgenia yuyongxinii</name>
    <dbReference type="NCBI Taxonomy" id="2589797"/>
    <lineage>
        <taxon>Bacteria</taxon>
        <taxon>Bacillati</taxon>
        <taxon>Actinomycetota</taxon>
        <taxon>Actinomycetes</taxon>
        <taxon>Micrococcales</taxon>
        <taxon>Bogoriellaceae</taxon>
        <taxon>Georgenia</taxon>
    </lineage>
</organism>
<dbReference type="GO" id="GO:0015095">
    <property type="term" value="F:magnesium ion transmembrane transporter activity"/>
    <property type="evidence" value="ECO:0007669"/>
    <property type="project" value="TreeGrafter"/>
</dbReference>
<dbReference type="Gene3D" id="1.20.58.340">
    <property type="entry name" value="Magnesium transport protein CorA, transmembrane region"/>
    <property type="match status" value="2"/>
</dbReference>
<keyword evidence="8" id="KW-0406">Ion transport</keyword>
<keyword evidence="5 12" id="KW-0812">Transmembrane</keyword>
<dbReference type="InterPro" id="IPR045861">
    <property type="entry name" value="CorA_cytoplasmic_dom"/>
</dbReference>
<dbReference type="RefSeq" id="WP_143419273.1">
    <property type="nucleotide sequence ID" value="NZ_VJXR01000054.1"/>
</dbReference>
<evidence type="ECO:0000256" key="10">
    <source>
        <dbReference type="ARBA" id="ARBA00034269"/>
    </source>
</evidence>
<dbReference type="GO" id="GO:0000287">
    <property type="term" value="F:magnesium ion binding"/>
    <property type="evidence" value="ECO:0007669"/>
    <property type="project" value="TreeGrafter"/>
</dbReference>
<dbReference type="AlphaFoldDB" id="A0A552WN14"/>